<feature type="compositionally biased region" description="Low complexity" evidence="1">
    <location>
        <begin position="1"/>
        <end position="24"/>
    </location>
</feature>
<evidence type="ECO:0000313" key="3">
    <source>
        <dbReference type="Proteomes" id="UP001465976"/>
    </source>
</evidence>
<keyword evidence="3" id="KW-1185">Reference proteome</keyword>
<feature type="region of interest" description="Disordered" evidence="1">
    <location>
        <begin position="631"/>
        <end position="720"/>
    </location>
</feature>
<feature type="region of interest" description="Disordered" evidence="1">
    <location>
        <begin position="457"/>
        <end position="477"/>
    </location>
</feature>
<feature type="region of interest" description="Disordered" evidence="1">
    <location>
        <begin position="1"/>
        <end position="80"/>
    </location>
</feature>
<proteinExistence type="predicted"/>
<reference evidence="2 3" key="1">
    <citation type="submission" date="2024-02" db="EMBL/GenBank/DDBJ databases">
        <title>A draft genome for the cacao thread blight pathogen Marasmius crinis-equi.</title>
        <authorList>
            <person name="Cohen S.P."/>
            <person name="Baruah I.K."/>
            <person name="Amoako-Attah I."/>
            <person name="Bukari Y."/>
            <person name="Meinhardt L.W."/>
            <person name="Bailey B.A."/>
        </authorList>
    </citation>
    <scope>NUCLEOTIDE SEQUENCE [LARGE SCALE GENOMIC DNA]</scope>
    <source>
        <strain evidence="2 3">GH-76</strain>
    </source>
</reference>
<protein>
    <submittedName>
        <fullName evidence="2">Uncharacterized protein</fullName>
    </submittedName>
</protein>
<evidence type="ECO:0000313" key="2">
    <source>
        <dbReference type="EMBL" id="KAL0568432.1"/>
    </source>
</evidence>
<feature type="compositionally biased region" description="Acidic residues" evidence="1">
    <location>
        <begin position="40"/>
        <end position="73"/>
    </location>
</feature>
<feature type="compositionally biased region" description="Acidic residues" evidence="1">
    <location>
        <begin position="459"/>
        <end position="469"/>
    </location>
</feature>
<dbReference type="InterPro" id="IPR039659">
    <property type="entry name" value="SPT5"/>
</dbReference>
<comment type="caution">
    <text evidence="2">The sequence shown here is derived from an EMBL/GenBank/DDBJ whole genome shotgun (WGS) entry which is preliminary data.</text>
</comment>
<dbReference type="PANTHER" id="PTHR11125:SF7">
    <property type="entry name" value="TRANSCRIPTION ELONGATION FACTOR SPT5"/>
    <property type="match status" value="1"/>
</dbReference>
<name>A0ABR3EZS3_9AGAR</name>
<dbReference type="PANTHER" id="PTHR11125">
    <property type="entry name" value="SUPPRESSOR OF TY 5"/>
    <property type="match status" value="1"/>
</dbReference>
<dbReference type="EMBL" id="JBAHYK010001341">
    <property type="protein sequence ID" value="KAL0568432.1"/>
    <property type="molecule type" value="Genomic_DNA"/>
</dbReference>
<gene>
    <name evidence="2" type="ORF">V5O48_013551</name>
</gene>
<organism evidence="2 3">
    <name type="scientific">Marasmius crinis-equi</name>
    <dbReference type="NCBI Taxonomy" id="585013"/>
    <lineage>
        <taxon>Eukaryota</taxon>
        <taxon>Fungi</taxon>
        <taxon>Dikarya</taxon>
        <taxon>Basidiomycota</taxon>
        <taxon>Agaricomycotina</taxon>
        <taxon>Agaricomycetes</taxon>
        <taxon>Agaricomycetidae</taxon>
        <taxon>Agaricales</taxon>
        <taxon>Marasmiineae</taxon>
        <taxon>Marasmiaceae</taxon>
        <taxon>Marasmius</taxon>
    </lineage>
</organism>
<dbReference type="Proteomes" id="UP001465976">
    <property type="component" value="Unassembled WGS sequence"/>
</dbReference>
<sequence>MSILASPIASSSSQVPPKVPPSASGSGARRRPDVLRYLDLEADVDDDDDDDDERTGDDLDGFLQDDDPNNIDDPESRDFSYRRVDQRFEREEVELTAQRALDYQERLAHRSRREYREHRGEQEDNKEVPFKDLWLVRCKPYQEWEVLVYAINHANARNTTIITSLHYRNDGDGLLYLDTSHPSEAAQILAKNPSIRRSRHSSYCGIDMCRLEKLSDSKNSLVFPQEPITRGSWVRVTSARFKGRRRPVYDGDLGLVTDVDLVDGSTQVALVCRTDDSPAALKGEHSQSFLQGPDKHSRFLISEERWPNRDELAAAGISVDHGLRLEWVPKGTAVMIREPPSALDMGLFISSGHPLVLESFPRVKEWVFMEGETAESWSGNLRGKIRAVGDAGVEIVTEEAVSNSSTMHSSAVDECFFLGWAVKKCWRVGDYVQHTRGRKGLVLGFDNDLVYFWTGGEEKGDEEDEEQSEPSDVPYAGHRNALKSLPRVSQVDALLARRAENASMEWLKFHGMSEVTIERTMSNLNASRASDSDPLLFTPRQVDHGLAVSKTFSSPWKWWEVIVWRGAQRGYHRVFDVLVGQRTKSGLKVQVQSTVVNALGTIFAVDYDNVVDAELLLPLHYIHSPPEAFKPPRDYCHPGIRGLGKQRSKLRIGERKQSPELQEAPRQSPELQEAPRQSPERQVTPPPAPASSSEDPAWNPGAPPPQELAISTPLPRPQPEWWQSHHISQHEFYELQGNGLASVLFQVKLLGSIELSSRKTRTYDANSSTQSIFFDSTGGTRRLTISWNRVKGAVPAEMVVEPQRPASKTGLPMVVTKGEHKGLIATKVTGDLTNLWVFPTNAFTGTVDTKADSVLVSGLDCCSVRLKGDAHAAWQKFDAYDWLKNRHS</sequence>
<feature type="compositionally biased region" description="Basic and acidic residues" evidence="1">
    <location>
        <begin position="30"/>
        <end position="39"/>
    </location>
</feature>
<accession>A0ABR3EZS3</accession>
<evidence type="ECO:0000256" key="1">
    <source>
        <dbReference type="SAM" id="MobiDB-lite"/>
    </source>
</evidence>